<dbReference type="AlphaFoldDB" id="W7E9S0"/>
<evidence type="ECO:0000256" key="2">
    <source>
        <dbReference type="ARBA" id="ARBA00022803"/>
    </source>
</evidence>
<dbReference type="GeneID" id="26250768"/>
<dbReference type="SUPFAM" id="SSF48452">
    <property type="entry name" value="TPR-like"/>
    <property type="match status" value="1"/>
</dbReference>
<dbReference type="HOGENOM" id="CLU_839387_0_0_1"/>
<evidence type="ECO:0000256" key="3">
    <source>
        <dbReference type="SAM" id="Coils"/>
    </source>
</evidence>
<dbReference type="Pfam" id="PF13424">
    <property type="entry name" value="TPR_12"/>
    <property type="match status" value="1"/>
</dbReference>
<name>W7E9S0_BIPV3</name>
<feature type="compositionally biased region" description="Acidic residues" evidence="4">
    <location>
        <begin position="392"/>
        <end position="407"/>
    </location>
</feature>
<dbReference type="PANTHER" id="PTHR45641:SF19">
    <property type="entry name" value="NEPHROCYSTIN-3"/>
    <property type="match status" value="1"/>
</dbReference>
<keyword evidence="1" id="KW-0677">Repeat</keyword>
<proteinExistence type="predicted"/>
<reference evidence="5 6" key="1">
    <citation type="journal article" date="2013" name="PLoS Genet.">
        <title>Comparative genome structure, secondary metabolite, and effector coding capacity across Cochliobolus pathogens.</title>
        <authorList>
            <person name="Condon B.J."/>
            <person name="Leng Y."/>
            <person name="Wu D."/>
            <person name="Bushley K.E."/>
            <person name="Ohm R.A."/>
            <person name="Otillar R."/>
            <person name="Martin J."/>
            <person name="Schackwitz W."/>
            <person name="Grimwood J."/>
            <person name="MohdZainudin N."/>
            <person name="Xue C."/>
            <person name="Wang R."/>
            <person name="Manning V.A."/>
            <person name="Dhillon B."/>
            <person name="Tu Z.J."/>
            <person name="Steffenson B.J."/>
            <person name="Salamov A."/>
            <person name="Sun H."/>
            <person name="Lowry S."/>
            <person name="LaButti K."/>
            <person name="Han J."/>
            <person name="Copeland A."/>
            <person name="Lindquist E."/>
            <person name="Barry K."/>
            <person name="Schmutz J."/>
            <person name="Baker S.E."/>
            <person name="Ciuffetti L.M."/>
            <person name="Grigoriev I.V."/>
            <person name="Zhong S."/>
            <person name="Turgeon B.G."/>
        </authorList>
    </citation>
    <scope>NUCLEOTIDE SEQUENCE [LARGE SCALE GENOMIC DNA]</scope>
    <source>
        <strain evidence="5 6">FI3</strain>
    </source>
</reference>
<keyword evidence="3" id="KW-0175">Coiled coil</keyword>
<dbReference type="EMBL" id="KI968884">
    <property type="protein sequence ID" value="EUN20827.1"/>
    <property type="molecule type" value="Genomic_DNA"/>
</dbReference>
<dbReference type="PANTHER" id="PTHR45641">
    <property type="entry name" value="TETRATRICOPEPTIDE REPEAT PROTEIN (AFU_ORTHOLOGUE AFUA_6G03870)"/>
    <property type="match status" value="1"/>
</dbReference>
<evidence type="ECO:0000256" key="1">
    <source>
        <dbReference type="ARBA" id="ARBA00022737"/>
    </source>
</evidence>
<feature type="region of interest" description="Disordered" evidence="4">
    <location>
        <begin position="380"/>
        <end position="407"/>
    </location>
</feature>
<accession>W7E9S0</accession>
<feature type="coiled-coil region" evidence="3">
    <location>
        <begin position="180"/>
        <end position="207"/>
    </location>
</feature>
<evidence type="ECO:0000313" key="5">
    <source>
        <dbReference type="EMBL" id="EUN20827.1"/>
    </source>
</evidence>
<dbReference type="Proteomes" id="UP000054337">
    <property type="component" value="Unassembled WGS sequence"/>
</dbReference>
<gene>
    <name evidence="5" type="ORF">COCVIDRAFT_115554</name>
</gene>
<dbReference type="InterPro" id="IPR011990">
    <property type="entry name" value="TPR-like_helical_dom_sf"/>
</dbReference>
<dbReference type="OrthoDB" id="4358462at2759"/>
<dbReference type="RefSeq" id="XP_014550401.1">
    <property type="nucleotide sequence ID" value="XM_014694915.1"/>
</dbReference>
<protein>
    <recommendedName>
        <fullName evidence="7">MalT-like TPR region domain-containing protein</fullName>
    </recommendedName>
</protein>
<organism evidence="5 6">
    <name type="scientific">Bipolaris victoriae (strain FI3)</name>
    <name type="common">Victoria blight of oats agent</name>
    <name type="synonym">Cochliobolus victoriae</name>
    <dbReference type="NCBI Taxonomy" id="930091"/>
    <lineage>
        <taxon>Eukaryota</taxon>
        <taxon>Fungi</taxon>
        <taxon>Dikarya</taxon>
        <taxon>Ascomycota</taxon>
        <taxon>Pezizomycotina</taxon>
        <taxon>Dothideomycetes</taxon>
        <taxon>Pleosporomycetidae</taxon>
        <taxon>Pleosporales</taxon>
        <taxon>Pleosporineae</taxon>
        <taxon>Pleosporaceae</taxon>
        <taxon>Bipolaris</taxon>
    </lineage>
</organism>
<evidence type="ECO:0008006" key="7">
    <source>
        <dbReference type="Google" id="ProtNLM"/>
    </source>
</evidence>
<evidence type="ECO:0000256" key="4">
    <source>
        <dbReference type="SAM" id="MobiDB-lite"/>
    </source>
</evidence>
<evidence type="ECO:0000313" key="6">
    <source>
        <dbReference type="Proteomes" id="UP000054337"/>
    </source>
</evidence>
<sequence length="407" mass="47003">LPSTDFWVIVFNLQNVATELHKQRRYTEEEVVYRQALMAYENTLGDEHVQTISTIAELAYVTQELEKWEEAENWYKRYLELQRKKYGYWHQSTLPVARQLVLMFAKLGKPTEAVYFYKDALKGYQSTSENDTRSLLSFGSDLGSLLVSMEKYEEAELLCRELLSVYQEKDWHQTEDAFSVRKTLAEILNFQKKYDEAKDQYRDLSQLQSKQLLEDCDKIQKLIVQGMYDQANYVCIQALGACRKNFGIDSPQSVPLLRELSAALLYQQRLVEAENILRRALKIHEVPFEDSDITILDVMRDLGKVIEMRGRLDEAHVMRMRMADAVVDMGTQAAQAVQAVLGTKEQATARQLQAARAAVREREIAQAAAQELQVAQETIEMQNEQDTNSGDTSEDWDWDSDSDDIIF</sequence>
<feature type="compositionally biased region" description="Polar residues" evidence="4">
    <location>
        <begin position="380"/>
        <end position="391"/>
    </location>
</feature>
<dbReference type="Pfam" id="PF13374">
    <property type="entry name" value="TPR_10"/>
    <property type="match status" value="2"/>
</dbReference>
<keyword evidence="2" id="KW-0802">TPR repeat</keyword>
<feature type="non-terminal residue" evidence="5">
    <location>
        <position position="1"/>
    </location>
</feature>
<dbReference type="Gene3D" id="1.25.40.10">
    <property type="entry name" value="Tetratricopeptide repeat domain"/>
    <property type="match status" value="2"/>
</dbReference>
<keyword evidence="6" id="KW-1185">Reference proteome</keyword>